<evidence type="ECO:0000256" key="2">
    <source>
        <dbReference type="SAM" id="MobiDB-lite"/>
    </source>
</evidence>
<protein>
    <recommendedName>
        <fullName evidence="5">DNA polymerase Y family protein</fullName>
    </recommendedName>
</protein>
<organism evidence="3 4">
    <name type="scientific">SAR92 bacterium BACL26 MAG-121220-bin70</name>
    <dbReference type="NCBI Taxonomy" id="1655626"/>
    <lineage>
        <taxon>Bacteria</taxon>
        <taxon>Pseudomonadati</taxon>
        <taxon>Pseudomonadota</taxon>
        <taxon>Gammaproteobacteria</taxon>
        <taxon>Cellvibrionales</taxon>
        <taxon>Porticoccaceae</taxon>
        <taxon>SAR92 clade</taxon>
    </lineage>
</organism>
<keyword evidence="1" id="KW-0227">DNA damage</keyword>
<proteinExistence type="predicted"/>
<dbReference type="GO" id="GO:0006281">
    <property type="term" value="P:DNA repair"/>
    <property type="evidence" value="ECO:0007669"/>
    <property type="project" value="TreeGrafter"/>
</dbReference>
<dbReference type="Proteomes" id="UP000051213">
    <property type="component" value="Unassembled WGS sequence"/>
</dbReference>
<name>A0A0R2TXM1_9GAMM</name>
<comment type="caution">
    <text evidence="3">The sequence shown here is derived from an EMBL/GenBank/DDBJ whole genome shotgun (WGS) entry which is preliminary data.</text>
</comment>
<dbReference type="EMBL" id="LICA01000404">
    <property type="protein sequence ID" value="KRO91905.1"/>
    <property type="molecule type" value="Genomic_DNA"/>
</dbReference>
<evidence type="ECO:0000313" key="4">
    <source>
        <dbReference type="Proteomes" id="UP000051213"/>
    </source>
</evidence>
<evidence type="ECO:0008006" key="5">
    <source>
        <dbReference type="Google" id="ProtNLM"/>
    </source>
</evidence>
<dbReference type="PANTHER" id="PTHR35369">
    <property type="entry name" value="BLR3025 PROTEIN-RELATED"/>
    <property type="match status" value="1"/>
</dbReference>
<evidence type="ECO:0000256" key="1">
    <source>
        <dbReference type="ARBA" id="ARBA00022763"/>
    </source>
</evidence>
<dbReference type="PANTHER" id="PTHR35369:SF2">
    <property type="entry name" value="BLR3025 PROTEIN"/>
    <property type="match status" value="1"/>
</dbReference>
<dbReference type="InterPro" id="IPR050356">
    <property type="entry name" value="SulA_CellDiv_inhibitor"/>
</dbReference>
<accession>A0A0R2TXM1</accession>
<sequence>MAITLSGSNNNWPSLLTLSRLRLERLELPQSIDQISLFCDQFIDKPELSFDLFDDQITLDNQSSELIDNLYARLGVEALSQPSMSEEHLPENAGSIGPPNRSAKTNYSTSKAPQPLWLLTEPTRIQQRNKQLYWRQPLTIISGPERLCGNWWQSEQQRDYYLACDSKGARYWVFRESMSKQWFVHGLFA</sequence>
<dbReference type="AlphaFoldDB" id="A0A0R2TXM1"/>
<reference evidence="3 4" key="1">
    <citation type="submission" date="2015-10" db="EMBL/GenBank/DDBJ databases">
        <title>Metagenome-Assembled Genomes uncover a global brackish microbiome.</title>
        <authorList>
            <person name="Hugerth L.W."/>
            <person name="Larsson J."/>
            <person name="Alneberg J."/>
            <person name="Lindh M.V."/>
            <person name="Legrand C."/>
            <person name="Pinhassi J."/>
            <person name="Andersson A.F."/>
        </authorList>
    </citation>
    <scope>NUCLEOTIDE SEQUENCE [LARGE SCALE GENOMIC DNA]</scope>
    <source>
        <strain evidence="3">BACL26 MAG-121220-bin70</strain>
    </source>
</reference>
<gene>
    <name evidence="3" type="ORF">ABS24_05905</name>
</gene>
<evidence type="ECO:0000313" key="3">
    <source>
        <dbReference type="EMBL" id="KRO91905.1"/>
    </source>
</evidence>
<feature type="region of interest" description="Disordered" evidence="2">
    <location>
        <begin position="83"/>
        <end position="109"/>
    </location>
</feature>